<evidence type="ECO:0000256" key="7">
    <source>
        <dbReference type="ARBA" id="ARBA00022813"/>
    </source>
</evidence>
<evidence type="ECO:0000256" key="1">
    <source>
        <dbReference type="ARBA" id="ARBA00007484"/>
    </source>
</evidence>
<dbReference type="FunFam" id="1.10.10.10:FF:000009">
    <property type="entry name" value="LexA repressor"/>
    <property type="match status" value="1"/>
</dbReference>
<dbReference type="GO" id="GO:0004252">
    <property type="term" value="F:serine-type endopeptidase activity"/>
    <property type="evidence" value="ECO:0007669"/>
    <property type="project" value="UniProtKB-UniRule"/>
</dbReference>
<dbReference type="EC" id="3.4.21.88" evidence="13"/>
<dbReference type="EMBL" id="QOPD01000009">
    <property type="protein sequence ID" value="RCL37499.1"/>
    <property type="molecule type" value="Genomic_DNA"/>
</dbReference>
<keyword evidence="6 13" id="KW-0378">Hydrolase</keyword>
<evidence type="ECO:0000256" key="6">
    <source>
        <dbReference type="ARBA" id="ARBA00022801"/>
    </source>
</evidence>
<evidence type="ECO:0000256" key="9">
    <source>
        <dbReference type="ARBA" id="ARBA00023125"/>
    </source>
</evidence>
<feature type="active site" description="For autocatalytic cleavage activity" evidence="13">
    <location>
        <position position="116"/>
    </location>
</feature>
<keyword evidence="9 13" id="KW-0238">DNA-binding</keyword>
<feature type="domain" description="LexA repressor DNA-binding" evidence="16">
    <location>
        <begin position="1"/>
        <end position="65"/>
    </location>
</feature>
<dbReference type="SUPFAM" id="SSF51306">
    <property type="entry name" value="LexA/Signal peptidase"/>
    <property type="match status" value="1"/>
</dbReference>
<evidence type="ECO:0000256" key="8">
    <source>
        <dbReference type="ARBA" id="ARBA00023015"/>
    </source>
</evidence>
<protein>
    <recommendedName>
        <fullName evidence="13">LexA repressor</fullName>
        <ecNumber evidence="13">3.4.21.88</ecNumber>
    </recommendedName>
</protein>
<keyword evidence="7 13" id="KW-0068">Autocatalytic cleavage</keyword>
<dbReference type="InterPro" id="IPR050077">
    <property type="entry name" value="LexA_repressor"/>
</dbReference>
<dbReference type="GO" id="GO:0003677">
    <property type="term" value="F:DNA binding"/>
    <property type="evidence" value="ECO:0007669"/>
    <property type="project" value="UniProtKB-UniRule"/>
</dbReference>
<keyword evidence="8 13" id="KW-0805">Transcription regulation</keyword>
<reference evidence="17 18" key="1">
    <citation type="journal article" date="2018" name="Microbiome">
        <title>Fine metagenomic profile of the Mediterranean stratified and mixed water columns revealed by assembly and recruitment.</title>
        <authorList>
            <person name="Haro-Moreno J.M."/>
            <person name="Lopez-Perez M."/>
            <person name="De La Torre J.R."/>
            <person name="Picazo A."/>
            <person name="Camacho A."/>
            <person name="Rodriguez-Valera F."/>
        </authorList>
    </citation>
    <scope>NUCLEOTIDE SEQUENCE [LARGE SCALE GENOMIC DNA]</scope>
    <source>
        <strain evidence="17">MED-G83</strain>
    </source>
</reference>
<dbReference type="CDD" id="cd06529">
    <property type="entry name" value="S24_LexA-like"/>
    <property type="match status" value="1"/>
</dbReference>
<comment type="subunit">
    <text evidence="2 13">Homodimer.</text>
</comment>
<dbReference type="InterPro" id="IPR036390">
    <property type="entry name" value="WH_DNA-bd_sf"/>
</dbReference>
<evidence type="ECO:0000256" key="14">
    <source>
        <dbReference type="RuleBase" id="RU003991"/>
    </source>
</evidence>
<keyword evidence="11 13" id="KW-0234">DNA repair</keyword>
<evidence type="ECO:0000256" key="4">
    <source>
        <dbReference type="ARBA" id="ARBA00022705"/>
    </source>
</evidence>
<dbReference type="Gene3D" id="1.10.10.10">
    <property type="entry name" value="Winged helix-like DNA-binding domain superfamily/Winged helix DNA-binding domain"/>
    <property type="match status" value="1"/>
</dbReference>
<dbReference type="HAMAP" id="MF_00015">
    <property type="entry name" value="LexA"/>
    <property type="match status" value="1"/>
</dbReference>
<dbReference type="GO" id="GO:0009432">
    <property type="term" value="P:SOS response"/>
    <property type="evidence" value="ECO:0007669"/>
    <property type="project" value="UniProtKB-UniRule"/>
</dbReference>
<dbReference type="GO" id="GO:0006508">
    <property type="term" value="P:proteolysis"/>
    <property type="evidence" value="ECO:0007669"/>
    <property type="project" value="InterPro"/>
</dbReference>
<evidence type="ECO:0000313" key="17">
    <source>
        <dbReference type="EMBL" id="RCL37499.1"/>
    </source>
</evidence>
<dbReference type="Gene3D" id="2.10.109.10">
    <property type="entry name" value="Umud Fragment, subunit A"/>
    <property type="match status" value="1"/>
</dbReference>
<evidence type="ECO:0000256" key="3">
    <source>
        <dbReference type="ARBA" id="ARBA00022491"/>
    </source>
</evidence>
<dbReference type="GO" id="GO:0006260">
    <property type="term" value="P:DNA replication"/>
    <property type="evidence" value="ECO:0007669"/>
    <property type="project" value="UniProtKB-UniRule"/>
</dbReference>
<evidence type="ECO:0000256" key="12">
    <source>
        <dbReference type="ARBA" id="ARBA00023236"/>
    </source>
</evidence>
<evidence type="ECO:0000256" key="5">
    <source>
        <dbReference type="ARBA" id="ARBA00022763"/>
    </source>
</evidence>
<dbReference type="PRINTS" id="PR00726">
    <property type="entry name" value="LEXASERPTASE"/>
</dbReference>
<dbReference type="NCBIfam" id="TIGR00498">
    <property type="entry name" value="lexA"/>
    <property type="match status" value="1"/>
</dbReference>
<dbReference type="SUPFAM" id="SSF46785">
    <property type="entry name" value="Winged helix' DNA-binding domain"/>
    <property type="match status" value="1"/>
</dbReference>
<proteinExistence type="inferred from homology"/>
<keyword evidence="10 13" id="KW-0804">Transcription</keyword>
<dbReference type="GO" id="GO:0006281">
    <property type="term" value="P:DNA repair"/>
    <property type="evidence" value="ECO:0007669"/>
    <property type="project" value="UniProtKB-UniRule"/>
</dbReference>
<evidence type="ECO:0000259" key="15">
    <source>
        <dbReference type="Pfam" id="PF00717"/>
    </source>
</evidence>
<dbReference type="InterPro" id="IPR006200">
    <property type="entry name" value="LexA"/>
</dbReference>
<feature type="active site" description="For autocatalytic cleavage activity" evidence="13">
    <location>
        <position position="153"/>
    </location>
</feature>
<feature type="site" description="Cleavage; by autolysis" evidence="13">
    <location>
        <begin position="83"/>
        <end position="84"/>
    </location>
</feature>
<evidence type="ECO:0000259" key="16">
    <source>
        <dbReference type="Pfam" id="PF01726"/>
    </source>
</evidence>
<dbReference type="FunFam" id="2.10.109.10:FF:000001">
    <property type="entry name" value="LexA repressor"/>
    <property type="match status" value="1"/>
</dbReference>
<organism evidence="17 18">
    <name type="scientific">SAR86 cluster bacterium</name>
    <dbReference type="NCBI Taxonomy" id="2030880"/>
    <lineage>
        <taxon>Bacteria</taxon>
        <taxon>Pseudomonadati</taxon>
        <taxon>Pseudomonadota</taxon>
        <taxon>Gammaproteobacteria</taxon>
        <taxon>SAR86 cluster</taxon>
    </lineage>
</organism>
<dbReference type="InterPro" id="IPR036388">
    <property type="entry name" value="WH-like_DNA-bd_sf"/>
</dbReference>
<keyword evidence="12 13" id="KW-0742">SOS response</keyword>
<dbReference type="Proteomes" id="UP000252147">
    <property type="component" value="Unassembled WGS sequence"/>
</dbReference>
<gene>
    <name evidence="13" type="primary">lexA</name>
    <name evidence="17" type="ORF">DBW97_04785</name>
</gene>
<comment type="function">
    <text evidence="13">Represses a number of genes involved in the response to DNA damage (SOS response), including recA and lexA. In the presence of single-stranded DNA, RecA interacts with LexA causing an autocatalytic cleavage which disrupts the DNA-binding part of LexA, leading to derepression of the SOS regulon and eventually DNA repair.</text>
</comment>
<dbReference type="AlphaFoldDB" id="A0A368BJL6"/>
<dbReference type="InterPro" id="IPR015927">
    <property type="entry name" value="Peptidase_S24_S26A/B/C"/>
</dbReference>
<dbReference type="InterPro" id="IPR006199">
    <property type="entry name" value="LexA_DNA-bd_dom"/>
</dbReference>
<evidence type="ECO:0000256" key="10">
    <source>
        <dbReference type="ARBA" id="ARBA00023163"/>
    </source>
</evidence>
<dbReference type="InterPro" id="IPR006197">
    <property type="entry name" value="Peptidase_S24_LexA"/>
</dbReference>
<comment type="similarity">
    <text evidence="1 13 14">Belongs to the peptidase S24 family.</text>
</comment>
<evidence type="ECO:0000256" key="2">
    <source>
        <dbReference type="ARBA" id="ARBA00011738"/>
    </source>
</evidence>
<keyword evidence="3 13" id="KW-0678">Repressor</keyword>
<comment type="catalytic activity">
    <reaction evidence="13">
        <text>Hydrolysis of Ala-|-Gly bond in repressor LexA.</text>
        <dbReference type="EC" id="3.4.21.88"/>
    </reaction>
</comment>
<dbReference type="Pfam" id="PF01726">
    <property type="entry name" value="LexA_DNA_bind"/>
    <property type="match status" value="1"/>
</dbReference>
<dbReference type="Pfam" id="PF00717">
    <property type="entry name" value="Peptidase_S24"/>
    <property type="match status" value="1"/>
</dbReference>
<dbReference type="GO" id="GO:0045892">
    <property type="term" value="P:negative regulation of DNA-templated transcription"/>
    <property type="evidence" value="ECO:0007669"/>
    <property type="project" value="UniProtKB-UniRule"/>
</dbReference>
<sequence length="197" mass="21596">MINLTNQQIKVFEVIKDHVVVNGFPPTRAEIAKILNFKSVNAAESHIKALVKKGAIEKVPGSSRGIKLVEETTGIPLIGRVAAGSPITAIENIEKTIPVNPLNKLVDYFLRVEGDSMISAGILENDLVGVKHSKVAENGQIVVARIDEDVTLKRFYKDSKGIRLVAENNNYKDILVNEQQFFAIEGLAVGIVRENLN</sequence>
<evidence type="ECO:0000313" key="18">
    <source>
        <dbReference type="Proteomes" id="UP000252147"/>
    </source>
</evidence>
<evidence type="ECO:0000256" key="13">
    <source>
        <dbReference type="HAMAP-Rule" id="MF_00015"/>
    </source>
</evidence>
<dbReference type="InterPro" id="IPR039418">
    <property type="entry name" value="LexA-like"/>
</dbReference>
<dbReference type="PANTHER" id="PTHR33516">
    <property type="entry name" value="LEXA REPRESSOR"/>
    <property type="match status" value="1"/>
</dbReference>
<name>A0A368BJL6_9GAMM</name>
<feature type="DNA-binding region" description="H-T-H motif" evidence="13">
    <location>
        <begin position="28"/>
        <end position="48"/>
    </location>
</feature>
<keyword evidence="4 13" id="KW-0235">DNA replication</keyword>
<accession>A0A368BJL6</accession>
<keyword evidence="5 13" id="KW-0227">DNA damage</keyword>
<feature type="domain" description="Peptidase S24/S26A/S26B/S26C" evidence="15">
    <location>
        <begin position="76"/>
        <end position="188"/>
    </location>
</feature>
<evidence type="ECO:0000256" key="11">
    <source>
        <dbReference type="ARBA" id="ARBA00023204"/>
    </source>
</evidence>
<comment type="caution">
    <text evidence="17">The sequence shown here is derived from an EMBL/GenBank/DDBJ whole genome shotgun (WGS) entry which is preliminary data.</text>
</comment>
<dbReference type="PANTHER" id="PTHR33516:SF2">
    <property type="entry name" value="LEXA REPRESSOR-RELATED"/>
    <property type="match status" value="1"/>
</dbReference>
<dbReference type="InterPro" id="IPR036286">
    <property type="entry name" value="LexA/Signal_pep-like_sf"/>
</dbReference>